<dbReference type="Proteomes" id="UP000708148">
    <property type="component" value="Unassembled WGS sequence"/>
</dbReference>
<proteinExistence type="predicted"/>
<sequence length="403" mass="43562">MLNAADLNTLAHPSQNFCPPASAPDHPAILQHPGLASKRACAKSDGGAARERPISGSRQRADRSGKEVGGGRRDRDPGAGANCNRRRAKSQRPGTPAGGHRRQSSAAPSGSRSRDFMAECHAIFRLPRTHSRRVMFTAGVTASIGGPASGRGARALASLPGFGAEFAPPRPQAASCLLGGGEARRDASPGILDGFEPVGHDDPEFMRAGKRCRMSELGRRLGLEEPFPRDCGGIDWKDILAEGSDASPSTEGATTDDAAEAPPDPATEGRGVQIQDSGRRRGRPPREAGAGGKRRKTRRYTRKPKLDTLLTKLVRCTRVYKVACEHGKKEQHDYIEDINCLRRLVQDLESYKNQAQPKPGSQISVTEQNVFLGGLRFILEWARDAWALHAAELRKEAARKRGR</sequence>
<reference evidence="2" key="1">
    <citation type="submission" date="2020-12" db="EMBL/GenBank/DDBJ databases">
        <authorList>
            <person name="Iha C."/>
        </authorList>
    </citation>
    <scope>NUCLEOTIDE SEQUENCE</scope>
</reference>
<feature type="compositionally biased region" description="Basic residues" evidence="1">
    <location>
        <begin position="292"/>
        <end position="302"/>
    </location>
</feature>
<organism evidence="2 3">
    <name type="scientific">Ostreobium quekettii</name>
    <dbReference type="NCBI Taxonomy" id="121088"/>
    <lineage>
        <taxon>Eukaryota</taxon>
        <taxon>Viridiplantae</taxon>
        <taxon>Chlorophyta</taxon>
        <taxon>core chlorophytes</taxon>
        <taxon>Ulvophyceae</taxon>
        <taxon>TCBD clade</taxon>
        <taxon>Bryopsidales</taxon>
        <taxon>Ostreobineae</taxon>
        <taxon>Ostreobiaceae</taxon>
        <taxon>Ostreobium</taxon>
    </lineage>
</organism>
<accession>A0A8S1IUN9</accession>
<gene>
    <name evidence="2" type="ORF">OSTQU699_LOCUS4122</name>
</gene>
<protein>
    <submittedName>
        <fullName evidence="2">Uncharacterized protein</fullName>
    </submittedName>
</protein>
<feature type="compositionally biased region" description="Basic and acidic residues" evidence="1">
    <location>
        <begin position="48"/>
        <end position="77"/>
    </location>
</feature>
<feature type="region of interest" description="Disordered" evidence="1">
    <location>
        <begin position="18"/>
        <end position="114"/>
    </location>
</feature>
<evidence type="ECO:0000256" key="1">
    <source>
        <dbReference type="SAM" id="MobiDB-lite"/>
    </source>
</evidence>
<feature type="region of interest" description="Disordered" evidence="1">
    <location>
        <begin position="242"/>
        <end position="302"/>
    </location>
</feature>
<keyword evidence="3" id="KW-1185">Reference proteome</keyword>
<name>A0A8S1IUN9_9CHLO</name>
<dbReference type="EMBL" id="CAJHUC010000882">
    <property type="protein sequence ID" value="CAD7698763.1"/>
    <property type="molecule type" value="Genomic_DNA"/>
</dbReference>
<evidence type="ECO:0000313" key="3">
    <source>
        <dbReference type="Proteomes" id="UP000708148"/>
    </source>
</evidence>
<evidence type="ECO:0000313" key="2">
    <source>
        <dbReference type="EMBL" id="CAD7698763.1"/>
    </source>
</evidence>
<comment type="caution">
    <text evidence="2">The sequence shown here is derived from an EMBL/GenBank/DDBJ whole genome shotgun (WGS) entry which is preliminary data.</text>
</comment>
<dbReference type="AlphaFoldDB" id="A0A8S1IUN9"/>